<sequence length="141" mass="15425">MNISTTPNITNNASSTQRKTFGLALSIILTLRLPQVLDKLDQILSVCTTVILSENNDLSEEESSGENMSSSRCHGEGTIPSKELRKRQIKYSDPINQLSLETSVRVNLQTCAALHGESFNSAIGNMHPAALEQLKKALKMP</sequence>
<comment type="caution">
    <text evidence="3">The sequence shown here is derived from an EMBL/GenBank/DDBJ whole genome shotgun (WGS) entry which is preliminary data.</text>
</comment>
<name>A0AAW0MES7_QUESU</name>
<organism evidence="3 4">
    <name type="scientific">Quercus suber</name>
    <name type="common">Cork oak</name>
    <dbReference type="NCBI Taxonomy" id="58331"/>
    <lineage>
        <taxon>Eukaryota</taxon>
        <taxon>Viridiplantae</taxon>
        <taxon>Streptophyta</taxon>
        <taxon>Embryophyta</taxon>
        <taxon>Tracheophyta</taxon>
        <taxon>Spermatophyta</taxon>
        <taxon>Magnoliopsida</taxon>
        <taxon>eudicotyledons</taxon>
        <taxon>Gunneridae</taxon>
        <taxon>Pentapetalae</taxon>
        <taxon>rosids</taxon>
        <taxon>fabids</taxon>
        <taxon>Fagales</taxon>
        <taxon>Fagaceae</taxon>
        <taxon>Quercus</taxon>
    </lineage>
</organism>
<gene>
    <name evidence="3" type="ORF">CFP56_029169</name>
</gene>
<accession>A0AAW0MES7</accession>
<dbReference type="EMBL" id="PKMF04000004">
    <property type="protein sequence ID" value="KAK7860976.1"/>
    <property type="molecule type" value="Genomic_DNA"/>
</dbReference>
<evidence type="ECO:0000313" key="4">
    <source>
        <dbReference type="Proteomes" id="UP000237347"/>
    </source>
</evidence>
<proteinExistence type="predicted"/>
<dbReference type="InterPro" id="IPR058669">
    <property type="entry name" value="TPR_IPO7/11-like"/>
</dbReference>
<feature type="domain" description="Importin-7/11-like TPR repeats" evidence="2">
    <location>
        <begin position="10"/>
        <end position="138"/>
    </location>
</feature>
<dbReference type="AlphaFoldDB" id="A0AAW0MES7"/>
<dbReference type="Proteomes" id="UP000237347">
    <property type="component" value="Unassembled WGS sequence"/>
</dbReference>
<protein>
    <recommendedName>
        <fullName evidence="2">Importin-7/11-like TPR repeats domain-containing protein</fullName>
    </recommendedName>
</protein>
<reference evidence="3 4" key="1">
    <citation type="journal article" date="2018" name="Sci. Data">
        <title>The draft genome sequence of cork oak.</title>
        <authorList>
            <person name="Ramos A.M."/>
            <person name="Usie A."/>
            <person name="Barbosa P."/>
            <person name="Barros P.M."/>
            <person name="Capote T."/>
            <person name="Chaves I."/>
            <person name="Simoes F."/>
            <person name="Abreu I."/>
            <person name="Carrasquinho I."/>
            <person name="Faro C."/>
            <person name="Guimaraes J.B."/>
            <person name="Mendonca D."/>
            <person name="Nobrega F."/>
            <person name="Rodrigues L."/>
            <person name="Saibo N.J.M."/>
            <person name="Varela M.C."/>
            <person name="Egas C."/>
            <person name="Matos J."/>
            <person name="Miguel C.M."/>
            <person name="Oliveira M.M."/>
            <person name="Ricardo C.P."/>
            <person name="Goncalves S."/>
        </authorList>
    </citation>
    <scope>NUCLEOTIDE SEQUENCE [LARGE SCALE GENOMIC DNA]</scope>
    <source>
        <strain evidence="4">cv. HL8</strain>
    </source>
</reference>
<evidence type="ECO:0000256" key="1">
    <source>
        <dbReference type="SAM" id="MobiDB-lite"/>
    </source>
</evidence>
<keyword evidence="4" id="KW-1185">Reference proteome</keyword>
<dbReference type="Pfam" id="PF25758">
    <property type="entry name" value="TPR_IPO11"/>
    <property type="match status" value="1"/>
</dbReference>
<evidence type="ECO:0000313" key="3">
    <source>
        <dbReference type="EMBL" id="KAK7860976.1"/>
    </source>
</evidence>
<feature type="region of interest" description="Disordered" evidence="1">
    <location>
        <begin position="57"/>
        <end position="86"/>
    </location>
</feature>
<evidence type="ECO:0000259" key="2">
    <source>
        <dbReference type="Pfam" id="PF25758"/>
    </source>
</evidence>